<name>A0A485MCY0_9ZZZZ</name>
<dbReference type="PANTHER" id="PTHR45663:SF11">
    <property type="entry name" value="GEO12009P1"/>
    <property type="match status" value="1"/>
</dbReference>
<evidence type="ECO:0000259" key="1">
    <source>
        <dbReference type="PROSITE" id="PS51352"/>
    </source>
</evidence>
<dbReference type="PROSITE" id="PS51352">
    <property type="entry name" value="THIOREDOXIN_2"/>
    <property type="match status" value="1"/>
</dbReference>
<gene>
    <name evidence="2" type="ORF">SCFA_920008</name>
</gene>
<sequence>MKLRYLIFALFFIGMLITSGVAQAQAEKIPAIPVKGMVTMVDLGAGSCIPCKMMEPILKKVEERYKDKAAIVFIDLRYHRDQAARFKVRAIPTQVFFDSEGKEVYRHVGFMSEDAIIEQLGKMGVQG</sequence>
<protein>
    <submittedName>
        <fullName evidence="2">Thioredoxin TrxA</fullName>
    </submittedName>
</protein>
<dbReference type="SUPFAM" id="SSF52833">
    <property type="entry name" value="Thioredoxin-like"/>
    <property type="match status" value="1"/>
</dbReference>
<dbReference type="CDD" id="cd02947">
    <property type="entry name" value="TRX_family"/>
    <property type="match status" value="1"/>
</dbReference>
<accession>A0A485MCY0</accession>
<dbReference type="GO" id="GO:0045454">
    <property type="term" value="P:cell redox homeostasis"/>
    <property type="evidence" value="ECO:0007669"/>
    <property type="project" value="TreeGrafter"/>
</dbReference>
<organism evidence="2">
    <name type="scientific">anaerobic digester metagenome</name>
    <dbReference type="NCBI Taxonomy" id="1263854"/>
    <lineage>
        <taxon>unclassified sequences</taxon>
        <taxon>metagenomes</taxon>
        <taxon>ecological metagenomes</taxon>
    </lineage>
</organism>
<dbReference type="PANTHER" id="PTHR45663">
    <property type="entry name" value="GEO12009P1"/>
    <property type="match status" value="1"/>
</dbReference>
<dbReference type="InterPro" id="IPR013766">
    <property type="entry name" value="Thioredoxin_domain"/>
</dbReference>
<dbReference type="GO" id="GO:0015035">
    <property type="term" value="F:protein-disulfide reductase activity"/>
    <property type="evidence" value="ECO:0007669"/>
    <property type="project" value="TreeGrafter"/>
</dbReference>
<proteinExistence type="predicted"/>
<dbReference type="Gene3D" id="3.40.30.10">
    <property type="entry name" value="Glutaredoxin"/>
    <property type="match status" value="1"/>
</dbReference>
<evidence type="ECO:0000313" key="2">
    <source>
        <dbReference type="EMBL" id="VFU18912.1"/>
    </source>
</evidence>
<dbReference type="EMBL" id="CAADRM010000161">
    <property type="protein sequence ID" value="VFU18912.1"/>
    <property type="molecule type" value="Genomic_DNA"/>
</dbReference>
<reference evidence="2" key="1">
    <citation type="submission" date="2019-03" db="EMBL/GenBank/DDBJ databases">
        <authorList>
            <person name="Hao L."/>
        </authorList>
    </citation>
    <scope>NUCLEOTIDE SEQUENCE</scope>
</reference>
<dbReference type="AlphaFoldDB" id="A0A485MCY0"/>
<dbReference type="Pfam" id="PF00085">
    <property type="entry name" value="Thioredoxin"/>
    <property type="match status" value="1"/>
</dbReference>
<dbReference type="InterPro" id="IPR036249">
    <property type="entry name" value="Thioredoxin-like_sf"/>
</dbReference>
<dbReference type="GO" id="GO:0005829">
    <property type="term" value="C:cytosol"/>
    <property type="evidence" value="ECO:0007669"/>
    <property type="project" value="TreeGrafter"/>
</dbReference>
<feature type="domain" description="Thioredoxin" evidence="1">
    <location>
        <begin position="11"/>
        <end position="125"/>
    </location>
</feature>